<accession>A0AAJ0A605</accession>
<keyword evidence="1" id="KW-0472">Membrane</keyword>
<comment type="caution">
    <text evidence="2">The sequence shown here is derived from an EMBL/GenBank/DDBJ whole genome shotgun (WGS) entry which is preliminary data.</text>
</comment>
<dbReference type="GeneID" id="85461048"/>
<sequence>MVGPSFSVIILTVIVVLYHVMLYHVRLCCLMLCSVILGPNASHSWFIRGLQRRRRYACLLGAQSSNACVLYLDFLRNQSLDIWCEEEIF</sequence>
<dbReference type="AlphaFoldDB" id="A0AAJ0A605"/>
<reference evidence="2" key="1">
    <citation type="submission" date="2021-06" db="EMBL/GenBank/DDBJ databases">
        <title>Comparative genomics, transcriptomics and evolutionary studies reveal genomic signatures of adaptation to plant cell wall in hemibiotrophic fungi.</title>
        <authorList>
            <consortium name="DOE Joint Genome Institute"/>
            <person name="Baroncelli R."/>
            <person name="Diaz J.F."/>
            <person name="Benocci T."/>
            <person name="Peng M."/>
            <person name="Battaglia E."/>
            <person name="Haridas S."/>
            <person name="Andreopoulos W."/>
            <person name="Labutti K."/>
            <person name="Pangilinan J."/>
            <person name="Floch G.L."/>
            <person name="Makela M.R."/>
            <person name="Henrissat B."/>
            <person name="Grigoriev I.V."/>
            <person name="Crouch J.A."/>
            <person name="De Vries R.P."/>
            <person name="Sukno S.A."/>
            <person name="Thon M.R."/>
        </authorList>
    </citation>
    <scope>NUCLEOTIDE SEQUENCE</scope>
    <source>
        <strain evidence="2">CBS 193.32</strain>
    </source>
</reference>
<protein>
    <submittedName>
        <fullName evidence="2">Uncharacterized protein</fullName>
    </submittedName>
</protein>
<organism evidence="2 3">
    <name type="scientific">Colletotrichum godetiae</name>
    <dbReference type="NCBI Taxonomy" id="1209918"/>
    <lineage>
        <taxon>Eukaryota</taxon>
        <taxon>Fungi</taxon>
        <taxon>Dikarya</taxon>
        <taxon>Ascomycota</taxon>
        <taxon>Pezizomycotina</taxon>
        <taxon>Sordariomycetes</taxon>
        <taxon>Hypocreomycetidae</taxon>
        <taxon>Glomerellales</taxon>
        <taxon>Glomerellaceae</taxon>
        <taxon>Colletotrichum</taxon>
        <taxon>Colletotrichum acutatum species complex</taxon>
    </lineage>
</organism>
<evidence type="ECO:0000313" key="3">
    <source>
        <dbReference type="Proteomes" id="UP001224890"/>
    </source>
</evidence>
<evidence type="ECO:0000313" key="2">
    <source>
        <dbReference type="EMBL" id="KAK1657144.1"/>
    </source>
</evidence>
<proteinExistence type="predicted"/>
<name>A0AAJ0A605_9PEZI</name>
<evidence type="ECO:0000256" key="1">
    <source>
        <dbReference type="SAM" id="Phobius"/>
    </source>
</evidence>
<keyword evidence="3" id="KW-1185">Reference proteome</keyword>
<feature type="transmembrane region" description="Helical" evidence="1">
    <location>
        <begin position="6"/>
        <end position="25"/>
    </location>
</feature>
<gene>
    <name evidence="2" type="ORF">BDP55DRAFT_686628</name>
</gene>
<keyword evidence="1" id="KW-0812">Transmembrane</keyword>
<dbReference type="EMBL" id="JAHMHR010000102">
    <property type="protein sequence ID" value="KAK1657144.1"/>
    <property type="molecule type" value="Genomic_DNA"/>
</dbReference>
<dbReference type="RefSeq" id="XP_060421908.1">
    <property type="nucleotide sequence ID" value="XM_060576522.1"/>
</dbReference>
<keyword evidence="1" id="KW-1133">Transmembrane helix</keyword>
<dbReference type="Proteomes" id="UP001224890">
    <property type="component" value="Unassembled WGS sequence"/>
</dbReference>